<sequence length="36" mass="4296">MSFHQRLNVSKIVFLLMDVSLQWNSMFPLDSVIMHM</sequence>
<protein>
    <submittedName>
        <fullName evidence="1">Uncharacterized protein</fullName>
    </submittedName>
</protein>
<evidence type="ECO:0000313" key="1">
    <source>
        <dbReference type="EMBL" id="JAE27295.1"/>
    </source>
</evidence>
<reference evidence="1" key="2">
    <citation type="journal article" date="2015" name="Data Brief">
        <title>Shoot transcriptome of the giant reed, Arundo donax.</title>
        <authorList>
            <person name="Barrero R.A."/>
            <person name="Guerrero F.D."/>
            <person name="Moolhuijzen P."/>
            <person name="Goolsby J.A."/>
            <person name="Tidwell J."/>
            <person name="Bellgard S.E."/>
            <person name="Bellgard M.I."/>
        </authorList>
    </citation>
    <scope>NUCLEOTIDE SEQUENCE</scope>
    <source>
        <tissue evidence="1">Shoot tissue taken approximately 20 cm above the soil surface</tissue>
    </source>
</reference>
<organism evidence="1">
    <name type="scientific">Arundo donax</name>
    <name type="common">Giant reed</name>
    <name type="synonym">Donax arundinaceus</name>
    <dbReference type="NCBI Taxonomy" id="35708"/>
    <lineage>
        <taxon>Eukaryota</taxon>
        <taxon>Viridiplantae</taxon>
        <taxon>Streptophyta</taxon>
        <taxon>Embryophyta</taxon>
        <taxon>Tracheophyta</taxon>
        <taxon>Spermatophyta</taxon>
        <taxon>Magnoliopsida</taxon>
        <taxon>Liliopsida</taxon>
        <taxon>Poales</taxon>
        <taxon>Poaceae</taxon>
        <taxon>PACMAD clade</taxon>
        <taxon>Arundinoideae</taxon>
        <taxon>Arundineae</taxon>
        <taxon>Arundo</taxon>
    </lineage>
</organism>
<dbReference type="AlphaFoldDB" id="A0A0A9GQ68"/>
<name>A0A0A9GQ68_ARUDO</name>
<dbReference type="EMBL" id="GBRH01170601">
    <property type="protein sequence ID" value="JAE27295.1"/>
    <property type="molecule type" value="Transcribed_RNA"/>
</dbReference>
<accession>A0A0A9GQ68</accession>
<reference evidence="1" key="1">
    <citation type="submission" date="2014-09" db="EMBL/GenBank/DDBJ databases">
        <authorList>
            <person name="Magalhaes I.L.F."/>
            <person name="Oliveira U."/>
            <person name="Santos F.R."/>
            <person name="Vidigal T.H.D.A."/>
            <person name="Brescovit A.D."/>
            <person name="Santos A.J."/>
        </authorList>
    </citation>
    <scope>NUCLEOTIDE SEQUENCE</scope>
    <source>
        <tissue evidence="1">Shoot tissue taken approximately 20 cm above the soil surface</tissue>
    </source>
</reference>
<proteinExistence type="predicted"/>